<organism evidence="2 3">
    <name type="scientific">Acidaminobacter hydrogenoformans DSM 2784</name>
    <dbReference type="NCBI Taxonomy" id="1120920"/>
    <lineage>
        <taxon>Bacteria</taxon>
        <taxon>Bacillati</taxon>
        <taxon>Bacillota</taxon>
        <taxon>Clostridia</taxon>
        <taxon>Peptostreptococcales</taxon>
        <taxon>Acidaminobacteraceae</taxon>
        <taxon>Acidaminobacter</taxon>
    </lineage>
</organism>
<sequence length="183" mass="20840">MLTKYNLKHEDALLMIIDIQEKLVPTMKYGQEVIKNTNVLIETAETFDMPVVITEQYTKGLGKTVENLNLEPEKSRFFEKMAFCGLTPEVEDYLRSTHRRSVIITGMETHICVYQTVRDLLTKGYNVYVARDGVCSRTKANFKNALALMSEMGAVVSNTETLMFDLLKVSGTPEFKKLSKLIK</sequence>
<dbReference type="InterPro" id="IPR036380">
    <property type="entry name" value="Isochorismatase-like_sf"/>
</dbReference>
<name>A0A1G5RW46_9FIRM</name>
<evidence type="ECO:0000259" key="1">
    <source>
        <dbReference type="Pfam" id="PF00857"/>
    </source>
</evidence>
<dbReference type="OrthoDB" id="9789777at2"/>
<dbReference type="AlphaFoldDB" id="A0A1G5RW46"/>
<dbReference type="Gene3D" id="3.40.50.850">
    <property type="entry name" value="Isochorismatase-like"/>
    <property type="match status" value="1"/>
</dbReference>
<dbReference type="EMBL" id="FMWL01000004">
    <property type="protein sequence ID" value="SCZ78137.1"/>
    <property type="molecule type" value="Genomic_DNA"/>
</dbReference>
<feature type="domain" description="Isochorismatase-like" evidence="1">
    <location>
        <begin position="13"/>
        <end position="160"/>
    </location>
</feature>
<dbReference type="STRING" id="1120920.SAMN03080599_01096"/>
<dbReference type="SUPFAM" id="SSF52499">
    <property type="entry name" value="Isochorismatase-like hydrolases"/>
    <property type="match status" value="1"/>
</dbReference>
<accession>A0A1G5RW46</accession>
<evidence type="ECO:0000313" key="2">
    <source>
        <dbReference type="EMBL" id="SCZ78137.1"/>
    </source>
</evidence>
<reference evidence="2 3" key="1">
    <citation type="submission" date="2016-10" db="EMBL/GenBank/DDBJ databases">
        <authorList>
            <person name="de Groot N.N."/>
        </authorList>
    </citation>
    <scope>NUCLEOTIDE SEQUENCE [LARGE SCALE GENOMIC DNA]</scope>
    <source>
        <strain evidence="2 3">DSM 2784</strain>
    </source>
</reference>
<dbReference type="PANTHER" id="PTHR14119:SF3">
    <property type="entry name" value="ISOCHORISMATASE DOMAIN-CONTAINING PROTEIN 2"/>
    <property type="match status" value="1"/>
</dbReference>
<dbReference type="Pfam" id="PF00857">
    <property type="entry name" value="Isochorismatase"/>
    <property type="match status" value="1"/>
</dbReference>
<dbReference type="InterPro" id="IPR050993">
    <property type="entry name" value="Isochorismatase_domain"/>
</dbReference>
<evidence type="ECO:0000313" key="3">
    <source>
        <dbReference type="Proteomes" id="UP000199208"/>
    </source>
</evidence>
<dbReference type="Proteomes" id="UP000199208">
    <property type="component" value="Unassembled WGS sequence"/>
</dbReference>
<dbReference type="InterPro" id="IPR000868">
    <property type="entry name" value="Isochorismatase-like_dom"/>
</dbReference>
<proteinExistence type="predicted"/>
<dbReference type="PANTHER" id="PTHR14119">
    <property type="entry name" value="HYDROLASE"/>
    <property type="match status" value="1"/>
</dbReference>
<keyword evidence="3" id="KW-1185">Reference proteome</keyword>
<dbReference type="RefSeq" id="WP_092589898.1">
    <property type="nucleotide sequence ID" value="NZ_FMWL01000004.1"/>
</dbReference>
<protein>
    <submittedName>
        <fullName evidence="2">Nicotinamidase-related amidase</fullName>
    </submittedName>
</protein>
<gene>
    <name evidence="2" type="ORF">SAMN03080599_01096</name>
</gene>